<feature type="transmembrane region" description="Helical" evidence="1">
    <location>
        <begin position="44"/>
        <end position="70"/>
    </location>
</feature>
<keyword evidence="1" id="KW-1133">Transmembrane helix</keyword>
<evidence type="ECO:0000313" key="2">
    <source>
        <dbReference type="EMBL" id="KAK9415498.1"/>
    </source>
</evidence>
<keyword evidence="1" id="KW-0472">Membrane</keyword>
<dbReference type="EMBL" id="JARVKF010000415">
    <property type="protein sequence ID" value="KAK9415498.1"/>
    <property type="molecule type" value="Genomic_DNA"/>
</dbReference>
<reference evidence="2 3" key="1">
    <citation type="journal article" date="2024" name="J. Plant Pathol.">
        <title>Sequence and assembly of the genome of Seiridium unicorne, isolate CBS 538.82, causal agent of cypress canker disease.</title>
        <authorList>
            <person name="Scali E."/>
            <person name="Rocca G.D."/>
            <person name="Danti R."/>
            <person name="Garbelotto M."/>
            <person name="Barberini S."/>
            <person name="Baroncelli R."/>
            <person name="Emiliani G."/>
        </authorList>
    </citation>
    <scope>NUCLEOTIDE SEQUENCE [LARGE SCALE GENOMIC DNA]</scope>
    <source>
        <strain evidence="2 3">BM-138-508</strain>
    </source>
</reference>
<dbReference type="Proteomes" id="UP001408356">
    <property type="component" value="Unassembled WGS sequence"/>
</dbReference>
<gene>
    <name evidence="2" type="ORF">SUNI508_10338</name>
</gene>
<keyword evidence="1" id="KW-0812">Transmembrane</keyword>
<proteinExistence type="predicted"/>
<keyword evidence="3" id="KW-1185">Reference proteome</keyword>
<accession>A0ABR2ULY0</accession>
<protein>
    <submittedName>
        <fullName evidence="2">Uncharacterized protein</fullName>
    </submittedName>
</protein>
<sequence length="385" mass="42268">MSLQLQPRAAIKRSAAQIKQDITMKSTTVQNGLVRRQAVKDSSVIILLLLVIGIILWVHFTVPILAISILENSKTMILKIGITVASTIITGIVSARIQHGLIRCLESKLQDSELALTLEEIGRMGALMKLDKRWRWALQIDSFREKFRNYGVCSAFLLCSLNTTSIASLLGPTLTTKAVYYDARISDTGFGAYSLDLNRSCVSFCQATCNFVTRSSAVWPQKNGSMTMVNTDGTCPTTFLAQLVPGINSENPNDYVYTQSRIAVHRSAMGTPESIFHGTAFGNLSSFYGQAFVRTTQCVPIMTSNPVHCVKDGNTTVVPNGPNTLPDSITLTVTGLPIAVYNNKNWNNGNRGLVKTDNYPSRRANTDSVMGNELFTVDWKEPPSE</sequence>
<evidence type="ECO:0000256" key="1">
    <source>
        <dbReference type="SAM" id="Phobius"/>
    </source>
</evidence>
<comment type="caution">
    <text evidence="2">The sequence shown here is derived from an EMBL/GenBank/DDBJ whole genome shotgun (WGS) entry which is preliminary data.</text>
</comment>
<organism evidence="2 3">
    <name type="scientific">Seiridium unicorne</name>
    <dbReference type="NCBI Taxonomy" id="138068"/>
    <lineage>
        <taxon>Eukaryota</taxon>
        <taxon>Fungi</taxon>
        <taxon>Dikarya</taxon>
        <taxon>Ascomycota</taxon>
        <taxon>Pezizomycotina</taxon>
        <taxon>Sordariomycetes</taxon>
        <taxon>Xylariomycetidae</taxon>
        <taxon>Amphisphaeriales</taxon>
        <taxon>Sporocadaceae</taxon>
        <taxon>Seiridium</taxon>
    </lineage>
</organism>
<evidence type="ECO:0000313" key="3">
    <source>
        <dbReference type="Proteomes" id="UP001408356"/>
    </source>
</evidence>
<name>A0ABR2ULY0_9PEZI</name>